<proteinExistence type="predicted"/>
<dbReference type="Proteomes" id="UP001139125">
    <property type="component" value="Unassembled WGS sequence"/>
</dbReference>
<gene>
    <name evidence="2" type="ORF">NM125_01750</name>
</gene>
<dbReference type="RefSeq" id="WP_255132245.1">
    <property type="nucleotide sequence ID" value="NZ_JANDBC010000001.1"/>
</dbReference>
<accession>A0A9X2L105</accession>
<evidence type="ECO:0000256" key="1">
    <source>
        <dbReference type="SAM" id="SignalP"/>
    </source>
</evidence>
<keyword evidence="1" id="KW-0732">Signal</keyword>
<evidence type="ECO:0008006" key="4">
    <source>
        <dbReference type="Google" id="ProtNLM"/>
    </source>
</evidence>
<protein>
    <recommendedName>
        <fullName evidence="4">DUF5723 domain-containing protein</fullName>
    </recommendedName>
</protein>
<evidence type="ECO:0000313" key="2">
    <source>
        <dbReference type="EMBL" id="MCP9290299.1"/>
    </source>
</evidence>
<reference evidence="2" key="1">
    <citation type="submission" date="2022-06" db="EMBL/GenBank/DDBJ databases">
        <title>Gracilimonas sp. CAU 1638 isolated from sea sediment.</title>
        <authorList>
            <person name="Kim W."/>
        </authorList>
    </citation>
    <scope>NUCLEOTIDE SEQUENCE</scope>
    <source>
        <strain evidence="2">CAU 1638</strain>
    </source>
</reference>
<feature type="signal peptide" evidence="1">
    <location>
        <begin position="1"/>
        <end position="20"/>
    </location>
</feature>
<feature type="chain" id="PRO_5040858868" description="DUF5723 domain-containing protein" evidence="1">
    <location>
        <begin position="21"/>
        <end position="526"/>
    </location>
</feature>
<evidence type="ECO:0000313" key="3">
    <source>
        <dbReference type="Proteomes" id="UP001139125"/>
    </source>
</evidence>
<organism evidence="2 3">
    <name type="scientific">Gracilimonas sediminicola</name>
    <dbReference type="NCBI Taxonomy" id="2952158"/>
    <lineage>
        <taxon>Bacteria</taxon>
        <taxon>Pseudomonadati</taxon>
        <taxon>Balneolota</taxon>
        <taxon>Balneolia</taxon>
        <taxon>Balneolales</taxon>
        <taxon>Balneolaceae</taxon>
        <taxon>Gracilimonas</taxon>
    </lineage>
</organism>
<sequence length="526" mass="60077">MNKFIAAFLFVATFFNPLMAQPVNEVQHLPYQQLGDFTPYQQSISENYLFLVDDDIQKVLFNPARAGELDNAFVSTVISPSERPDNFRLSFLTKSKWLFSFGGNFTQTNATGDLEDSFLDTSSNEEGDRVSEYTRTSYNSRDFTNNRTESQADLSFSKIITTPGGKNFSIGGFLGYSKVNMKSDVISERVQVEDRTLTVADTLQFSFQSNNETDTRSFNITTTERITVGLSLHSYNNGIDSRHKIFIQKNSYTRETDEFTAQNAITDVDDYRDSEFRDAIFEREIERIFVDNVDPLQFRYSGYINKPVSWVTDNDYLFASIRALYSEGTSSQQQRFRSELLETTNGQVTLTDEDLDDYPAVEVDDKLWGGTISVGYMIKLDSDDLNFFTGINPYYGFSDYESFDIENFRGVGKDHFTQEAGAQIPIYTSYAVTKYFNVWGGANLNARYSRLKTKETTMPDLTDFENPELIFVVPQISTITTDAFDYNQSLFLGFMLSHESGLSILNNFRSNLTSVNTWVVSLRYSF</sequence>
<dbReference type="AlphaFoldDB" id="A0A9X2L105"/>
<name>A0A9X2L105_9BACT</name>
<keyword evidence="3" id="KW-1185">Reference proteome</keyword>
<dbReference type="EMBL" id="JANDBC010000001">
    <property type="protein sequence ID" value="MCP9290299.1"/>
    <property type="molecule type" value="Genomic_DNA"/>
</dbReference>
<comment type="caution">
    <text evidence="2">The sequence shown here is derived from an EMBL/GenBank/DDBJ whole genome shotgun (WGS) entry which is preliminary data.</text>
</comment>